<dbReference type="AlphaFoldDB" id="A0A1Y2GKQ4"/>
<keyword evidence="7" id="KW-0325">Glycoprotein</keyword>
<comment type="caution">
    <text evidence="11">The sequence shown here is derived from an EMBL/GenBank/DDBJ whole genome shotgun (WGS) entry which is preliminary data.</text>
</comment>
<feature type="domain" description="TM2" evidence="10">
    <location>
        <begin position="117"/>
        <end position="165"/>
    </location>
</feature>
<evidence type="ECO:0000313" key="11">
    <source>
        <dbReference type="EMBL" id="ORZ13937.1"/>
    </source>
</evidence>
<dbReference type="GeneID" id="33572049"/>
<evidence type="ECO:0000256" key="1">
    <source>
        <dbReference type="ARBA" id="ARBA00004141"/>
    </source>
</evidence>
<dbReference type="GO" id="GO:0016020">
    <property type="term" value="C:membrane"/>
    <property type="evidence" value="ECO:0007669"/>
    <property type="project" value="UniProtKB-SubCell"/>
</dbReference>
<keyword evidence="3 9" id="KW-0812">Transmembrane</keyword>
<proteinExistence type="inferred from homology"/>
<evidence type="ECO:0000259" key="10">
    <source>
        <dbReference type="Pfam" id="PF05154"/>
    </source>
</evidence>
<dbReference type="Pfam" id="PF05154">
    <property type="entry name" value="TM2"/>
    <property type="match status" value="1"/>
</dbReference>
<protein>
    <recommendedName>
        <fullName evidence="10">TM2 domain-containing protein</fullName>
    </recommendedName>
</protein>
<accession>A0A1Y2GKQ4</accession>
<dbReference type="PANTHER" id="PTHR21016">
    <property type="entry name" value="BETA-AMYLOID BINDING PROTEIN-RELATED"/>
    <property type="match status" value="1"/>
</dbReference>
<dbReference type="Proteomes" id="UP000193648">
    <property type="component" value="Unassembled WGS sequence"/>
</dbReference>
<evidence type="ECO:0000256" key="2">
    <source>
        <dbReference type="ARBA" id="ARBA00008284"/>
    </source>
</evidence>
<feature type="compositionally biased region" description="Polar residues" evidence="8">
    <location>
        <begin position="1"/>
        <end position="16"/>
    </location>
</feature>
<keyword evidence="5 9" id="KW-1133">Transmembrane helix</keyword>
<dbReference type="InterPro" id="IPR050932">
    <property type="entry name" value="TM2D1-3-like"/>
</dbReference>
<evidence type="ECO:0000256" key="9">
    <source>
        <dbReference type="SAM" id="Phobius"/>
    </source>
</evidence>
<evidence type="ECO:0000256" key="6">
    <source>
        <dbReference type="ARBA" id="ARBA00023136"/>
    </source>
</evidence>
<keyword evidence="4" id="KW-0732">Signal</keyword>
<feature type="region of interest" description="Disordered" evidence="8">
    <location>
        <begin position="1"/>
        <end position="35"/>
    </location>
</feature>
<name>A0A1Y2GKQ4_9FUNG</name>
<comment type="similarity">
    <text evidence="2">Belongs to the TM2 family.</text>
</comment>
<evidence type="ECO:0000256" key="3">
    <source>
        <dbReference type="ARBA" id="ARBA00022692"/>
    </source>
</evidence>
<comment type="subcellular location">
    <subcellularLocation>
        <location evidence="1">Membrane</location>
        <topology evidence="1">Multi-pass membrane protein</topology>
    </subcellularLocation>
</comment>
<sequence length="183" mass="20406">MATNNYGATSAAASQPHQDEESQALLNNRPQSNVNTEANDTFYGRTFVHVTTHRKRYFALWLLAAIAAISTVLALHFYHKSKEHHGGHDLQYPVNDLAKSVNNNDNLFSRPPRCESDRSYPIAILLSVFLGYLAVDRFYLGYIISSLLKFITAGGFGIWYIIDIILIIIGGLPDHNGCRLVAP</sequence>
<dbReference type="InterPro" id="IPR007829">
    <property type="entry name" value="TM2"/>
</dbReference>
<evidence type="ECO:0000256" key="4">
    <source>
        <dbReference type="ARBA" id="ARBA00022729"/>
    </source>
</evidence>
<evidence type="ECO:0000313" key="12">
    <source>
        <dbReference type="Proteomes" id="UP000193648"/>
    </source>
</evidence>
<dbReference type="OrthoDB" id="408511at2759"/>
<feature type="transmembrane region" description="Helical" evidence="9">
    <location>
        <begin position="118"/>
        <end position="135"/>
    </location>
</feature>
<gene>
    <name evidence="11" type="ORF">BCR41DRAFT_422817</name>
</gene>
<dbReference type="RefSeq" id="XP_021880721.1">
    <property type="nucleotide sequence ID" value="XM_022030207.1"/>
</dbReference>
<evidence type="ECO:0000256" key="7">
    <source>
        <dbReference type="ARBA" id="ARBA00023180"/>
    </source>
</evidence>
<dbReference type="EMBL" id="MCFF01000022">
    <property type="protein sequence ID" value="ORZ13937.1"/>
    <property type="molecule type" value="Genomic_DNA"/>
</dbReference>
<evidence type="ECO:0000256" key="8">
    <source>
        <dbReference type="SAM" id="MobiDB-lite"/>
    </source>
</evidence>
<dbReference type="InParanoid" id="A0A1Y2GKQ4"/>
<dbReference type="PANTHER" id="PTHR21016:SF7">
    <property type="entry name" value="TM2 DOMAIN-CONTAINING PROTEIN 3"/>
    <property type="match status" value="1"/>
</dbReference>
<dbReference type="STRING" id="64571.A0A1Y2GKQ4"/>
<feature type="transmembrane region" description="Helical" evidence="9">
    <location>
        <begin position="57"/>
        <end position="78"/>
    </location>
</feature>
<keyword evidence="12" id="KW-1185">Reference proteome</keyword>
<evidence type="ECO:0000256" key="5">
    <source>
        <dbReference type="ARBA" id="ARBA00022989"/>
    </source>
</evidence>
<keyword evidence="6 9" id="KW-0472">Membrane</keyword>
<feature type="non-terminal residue" evidence="11">
    <location>
        <position position="183"/>
    </location>
</feature>
<feature type="compositionally biased region" description="Polar residues" evidence="8">
    <location>
        <begin position="24"/>
        <end position="35"/>
    </location>
</feature>
<organism evidence="11 12">
    <name type="scientific">Lobosporangium transversale</name>
    <dbReference type="NCBI Taxonomy" id="64571"/>
    <lineage>
        <taxon>Eukaryota</taxon>
        <taxon>Fungi</taxon>
        <taxon>Fungi incertae sedis</taxon>
        <taxon>Mucoromycota</taxon>
        <taxon>Mortierellomycotina</taxon>
        <taxon>Mortierellomycetes</taxon>
        <taxon>Mortierellales</taxon>
        <taxon>Mortierellaceae</taxon>
        <taxon>Lobosporangium</taxon>
    </lineage>
</organism>
<reference evidence="11 12" key="1">
    <citation type="submission" date="2016-07" db="EMBL/GenBank/DDBJ databases">
        <title>Pervasive Adenine N6-methylation of Active Genes in Fungi.</title>
        <authorList>
            <consortium name="DOE Joint Genome Institute"/>
            <person name="Mondo S.J."/>
            <person name="Dannebaum R.O."/>
            <person name="Kuo R.C."/>
            <person name="Labutti K."/>
            <person name="Haridas S."/>
            <person name="Kuo A."/>
            <person name="Salamov A."/>
            <person name="Ahrendt S.R."/>
            <person name="Lipzen A."/>
            <person name="Sullivan W."/>
            <person name="Andreopoulos W.B."/>
            <person name="Clum A."/>
            <person name="Lindquist E."/>
            <person name="Daum C."/>
            <person name="Ramamoorthy G.K."/>
            <person name="Gryganskyi A."/>
            <person name="Culley D."/>
            <person name="Magnuson J.K."/>
            <person name="James T.Y."/>
            <person name="O'Malley M.A."/>
            <person name="Stajich J.E."/>
            <person name="Spatafora J.W."/>
            <person name="Visel A."/>
            <person name="Grigoriev I.V."/>
        </authorList>
    </citation>
    <scope>NUCLEOTIDE SEQUENCE [LARGE SCALE GENOMIC DNA]</scope>
    <source>
        <strain evidence="11 12">NRRL 3116</strain>
    </source>
</reference>
<feature type="transmembrane region" description="Helical" evidence="9">
    <location>
        <begin position="147"/>
        <end position="172"/>
    </location>
</feature>